<comment type="cofactor">
    <cofactor evidence="1">
        <name>Zn(2+)</name>
        <dbReference type="ChEBI" id="CHEBI:29105"/>
    </cofactor>
</comment>
<dbReference type="RefSeq" id="WP_084307548.1">
    <property type="nucleotide sequence ID" value="NZ_FNDG01000016.1"/>
</dbReference>
<feature type="domain" description="Alcohol dehydrogenase-like C-terminal" evidence="6">
    <location>
        <begin position="185"/>
        <end position="310"/>
    </location>
</feature>
<dbReference type="SUPFAM" id="SSF51735">
    <property type="entry name" value="NAD(P)-binding Rossmann-fold domains"/>
    <property type="match status" value="1"/>
</dbReference>
<dbReference type="CDD" id="cd08232">
    <property type="entry name" value="idonate-5-DH"/>
    <property type="match status" value="1"/>
</dbReference>
<keyword evidence="5" id="KW-0560">Oxidoreductase</keyword>
<dbReference type="SUPFAM" id="SSF50129">
    <property type="entry name" value="GroES-like"/>
    <property type="match status" value="1"/>
</dbReference>
<dbReference type="Pfam" id="PF08240">
    <property type="entry name" value="ADH_N"/>
    <property type="match status" value="1"/>
</dbReference>
<evidence type="ECO:0000256" key="1">
    <source>
        <dbReference type="ARBA" id="ARBA00001947"/>
    </source>
</evidence>
<evidence type="ECO:0000256" key="4">
    <source>
        <dbReference type="ARBA" id="ARBA00022833"/>
    </source>
</evidence>
<dbReference type="AlphaFoldDB" id="A0A1G8KFV0"/>
<dbReference type="Proteomes" id="UP000198606">
    <property type="component" value="Unassembled WGS sequence"/>
</dbReference>
<evidence type="ECO:0000313" key="8">
    <source>
        <dbReference type="EMBL" id="SDI42268.1"/>
    </source>
</evidence>
<accession>A0A1G8KFV0</accession>
<evidence type="ECO:0000256" key="5">
    <source>
        <dbReference type="ARBA" id="ARBA00023002"/>
    </source>
</evidence>
<dbReference type="STRING" id="29435.SAMN05216588_116122"/>
<dbReference type="InterPro" id="IPR013149">
    <property type="entry name" value="ADH-like_C"/>
</dbReference>
<dbReference type="Pfam" id="PF00107">
    <property type="entry name" value="ADH_zinc_N"/>
    <property type="match status" value="1"/>
</dbReference>
<comment type="similarity">
    <text evidence="2">Belongs to the zinc-containing alcohol dehydrogenase family.</text>
</comment>
<proteinExistence type="inferred from homology"/>
<sequence length="350" mass="37115">MTLHTIDNHACVAFGIKDVRHLSQPLTYAAEQQVLVRVSRGGICGSDIHYYQHARAGMSILKNPLVLGHEFIGRVEAVPAASALTIGQRVAVNPSQPCNQCVLCLEGKQNLCRRMKFMGSAQFDPHVNGGFREYVAVSEQQCVPYGEQAADNVMVFAEPLAVALHALHQAGELLGKKVLVTGSGPIGCLIMAAARNAGAAEVVATDMSARCRQLAVQMGADRAVDPSDAASTAAWGNDGGYFDVCFEASGAPAAIASTAGFTRPKGCVVQVGMGHATVELPLGLLLVKEVKLVGSFRFVDEFATAVRWLESGRVDPLPLLSAEFAQEQIVEALEMAGDKNRAAKVQVVFA</sequence>
<keyword evidence="4" id="KW-0862">Zinc</keyword>
<dbReference type="InterPro" id="IPR013154">
    <property type="entry name" value="ADH-like_N"/>
</dbReference>
<evidence type="ECO:0000313" key="9">
    <source>
        <dbReference type="Proteomes" id="UP000198606"/>
    </source>
</evidence>
<dbReference type="EMBL" id="FNDG01000016">
    <property type="protein sequence ID" value="SDI42268.1"/>
    <property type="molecule type" value="Genomic_DNA"/>
</dbReference>
<keyword evidence="3" id="KW-0479">Metal-binding</keyword>
<organism evidence="8 9">
    <name type="scientific">Phytopseudomonas flavescens</name>
    <dbReference type="NCBI Taxonomy" id="29435"/>
    <lineage>
        <taxon>Bacteria</taxon>
        <taxon>Pseudomonadati</taxon>
        <taxon>Pseudomonadota</taxon>
        <taxon>Gammaproteobacteria</taxon>
        <taxon>Pseudomonadales</taxon>
        <taxon>Pseudomonadaceae</taxon>
        <taxon>Phytopseudomonas</taxon>
    </lineage>
</organism>
<reference evidence="8 9" key="1">
    <citation type="submission" date="2016-10" db="EMBL/GenBank/DDBJ databases">
        <authorList>
            <person name="de Groot N.N."/>
        </authorList>
    </citation>
    <scope>NUCLEOTIDE SEQUENCE [LARGE SCALE GENOMIC DNA]</scope>
    <source>
        <strain evidence="8 9">LMG 18387</strain>
    </source>
</reference>
<dbReference type="GO" id="GO:0046872">
    <property type="term" value="F:metal ion binding"/>
    <property type="evidence" value="ECO:0007669"/>
    <property type="project" value="UniProtKB-KW"/>
</dbReference>
<feature type="domain" description="Alcohol dehydrogenase-like N-terminal" evidence="7">
    <location>
        <begin position="31"/>
        <end position="144"/>
    </location>
</feature>
<evidence type="ECO:0000259" key="6">
    <source>
        <dbReference type="Pfam" id="PF00107"/>
    </source>
</evidence>
<dbReference type="Gene3D" id="3.90.180.10">
    <property type="entry name" value="Medium-chain alcohol dehydrogenases, catalytic domain"/>
    <property type="match status" value="1"/>
</dbReference>
<dbReference type="InterPro" id="IPR036291">
    <property type="entry name" value="NAD(P)-bd_dom_sf"/>
</dbReference>
<protein>
    <submittedName>
        <fullName evidence="8">L-idonate 5-dehydrogenase</fullName>
    </submittedName>
</protein>
<dbReference type="NCBIfam" id="NF007375">
    <property type="entry name" value="PRK09880.1"/>
    <property type="match status" value="1"/>
</dbReference>
<dbReference type="Gene3D" id="3.40.50.720">
    <property type="entry name" value="NAD(P)-binding Rossmann-like Domain"/>
    <property type="match status" value="1"/>
</dbReference>
<evidence type="ECO:0000256" key="3">
    <source>
        <dbReference type="ARBA" id="ARBA00022723"/>
    </source>
</evidence>
<dbReference type="PANTHER" id="PTHR43161">
    <property type="entry name" value="SORBITOL DEHYDROGENASE"/>
    <property type="match status" value="1"/>
</dbReference>
<gene>
    <name evidence="8" type="ORF">SAMN05216588_116122</name>
</gene>
<name>A0A1G8KFV0_9GAMM</name>
<evidence type="ECO:0000259" key="7">
    <source>
        <dbReference type="Pfam" id="PF08240"/>
    </source>
</evidence>
<dbReference type="InterPro" id="IPR011032">
    <property type="entry name" value="GroES-like_sf"/>
</dbReference>
<dbReference type="GO" id="GO:0016491">
    <property type="term" value="F:oxidoreductase activity"/>
    <property type="evidence" value="ECO:0007669"/>
    <property type="project" value="UniProtKB-KW"/>
</dbReference>
<dbReference type="PANTHER" id="PTHR43161:SF9">
    <property type="entry name" value="SORBITOL DEHYDROGENASE"/>
    <property type="match status" value="1"/>
</dbReference>
<evidence type="ECO:0000256" key="2">
    <source>
        <dbReference type="ARBA" id="ARBA00008072"/>
    </source>
</evidence>